<dbReference type="AlphaFoldDB" id="A0A9P5NHY1"/>
<protein>
    <submittedName>
        <fullName evidence="1">Uncharacterized protein</fullName>
    </submittedName>
</protein>
<dbReference type="EMBL" id="JADNYJ010000066">
    <property type="protein sequence ID" value="KAF8893698.1"/>
    <property type="molecule type" value="Genomic_DNA"/>
</dbReference>
<evidence type="ECO:0000313" key="1">
    <source>
        <dbReference type="EMBL" id="KAF8893698.1"/>
    </source>
</evidence>
<name>A0A9P5NHY1_GYMJU</name>
<dbReference type="Proteomes" id="UP000724874">
    <property type="component" value="Unassembled WGS sequence"/>
</dbReference>
<comment type="caution">
    <text evidence="1">The sequence shown here is derived from an EMBL/GenBank/DDBJ whole genome shotgun (WGS) entry which is preliminary data.</text>
</comment>
<keyword evidence="2" id="KW-1185">Reference proteome</keyword>
<proteinExistence type="predicted"/>
<evidence type="ECO:0000313" key="2">
    <source>
        <dbReference type="Proteomes" id="UP000724874"/>
    </source>
</evidence>
<gene>
    <name evidence="1" type="ORF">CPB84DRAFT_1748587</name>
</gene>
<reference evidence="1" key="1">
    <citation type="submission" date="2020-11" db="EMBL/GenBank/DDBJ databases">
        <authorList>
            <consortium name="DOE Joint Genome Institute"/>
            <person name="Ahrendt S."/>
            <person name="Riley R."/>
            <person name="Andreopoulos W."/>
            <person name="LaButti K."/>
            <person name="Pangilinan J."/>
            <person name="Ruiz-duenas F.J."/>
            <person name="Barrasa J.M."/>
            <person name="Sanchez-Garcia M."/>
            <person name="Camarero S."/>
            <person name="Miyauchi S."/>
            <person name="Serrano A."/>
            <person name="Linde D."/>
            <person name="Babiker R."/>
            <person name="Drula E."/>
            <person name="Ayuso-Fernandez I."/>
            <person name="Pacheco R."/>
            <person name="Padilla G."/>
            <person name="Ferreira P."/>
            <person name="Barriuso J."/>
            <person name="Kellner H."/>
            <person name="Castanera R."/>
            <person name="Alfaro M."/>
            <person name="Ramirez L."/>
            <person name="Pisabarro A.G."/>
            <person name="Kuo A."/>
            <person name="Tritt A."/>
            <person name="Lipzen A."/>
            <person name="He G."/>
            <person name="Yan M."/>
            <person name="Ng V."/>
            <person name="Cullen D."/>
            <person name="Martin F."/>
            <person name="Rosso M.-N."/>
            <person name="Henrissat B."/>
            <person name="Hibbett D."/>
            <person name="Martinez A.T."/>
            <person name="Grigoriev I.V."/>
        </authorList>
    </citation>
    <scope>NUCLEOTIDE SEQUENCE</scope>
    <source>
        <strain evidence="1">AH 44721</strain>
    </source>
</reference>
<accession>A0A9P5NHY1</accession>
<sequence length="157" mass="18285">MFDVMHYLWSVATRNDDSARLMKGPLIMKGDTWDWDWWSSVAHVGPGVHTAQGEEHPTVETKMLRIVELRVEEERERWDELRRQITHHLFYWVPLPSAVMALDEVLVKFWLRVVWSDLDLVSSLECEGKANWKRTEGGDCNKAIGAQIQKAVTNPRD</sequence>
<organism evidence="1 2">
    <name type="scientific">Gymnopilus junonius</name>
    <name type="common">Spectacular rustgill mushroom</name>
    <name type="synonym">Gymnopilus spectabilis subsp. junonius</name>
    <dbReference type="NCBI Taxonomy" id="109634"/>
    <lineage>
        <taxon>Eukaryota</taxon>
        <taxon>Fungi</taxon>
        <taxon>Dikarya</taxon>
        <taxon>Basidiomycota</taxon>
        <taxon>Agaricomycotina</taxon>
        <taxon>Agaricomycetes</taxon>
        <taxon>Agaricomycetidae</taxon>
        <taxon>Agaricales</taxon>
        <taxon>Agaricineae</taxon>
        <taxon>Hymenogastraceae</taxon>
        <taxon>Gymnopilus</taxon>
    </lineage>
</organism>